<gene>
    <name evidence="2" type="ORF">MKK02DRAFT_43528</name>
</gene>
<organism evidence="2 3">
    <name type="scientific">Dioszegia hungarica</name>
    <dbReference type="NCBI Taxonomy" id="4972"/>
    <lineage>
        <taxon>Eukaryota</taxon>
        <taxon>Fungi</taxon>
        <taxon>Dikarya</taxon>
        <taxon>Basidiomycota</taxon>
        <taxon>Agaricomycotina</taxon>
        <taxon>Tremellomycetes</taxon>
        <taxon>Tremellales</taxon>
        <taxon>Bulleribasidiaceae</taxon>
        <taxon>Dioszegia</taxon>
    </lineage>
</organism>
<dbReference type="Gene3D" id="3.40.50.2000">
    <property type="entry name" value="Glycogen Phosphorylase B"/>
    <property type="match status" value="2"/>
</dbReference>
<dbReference type="EMBL" id="JAKWFO010000004">
    <property type="protein sequence ID" value="KAI9637602.1"/>
    <property type="molecule type" value="Genomic_DNA"/>
</dbReference>
<keyword evidence="3" id="KW-1185">Reference proteome</keyword>
<evidence type="ECO:0000313" key="3">
    <source>
        <dbReference type="Proteomes" id="UP001164286"/>
    </source>
</evidence>
<dbReference type="Pfam" id="PF00201">
    <property type="entry name" value="UDPGT"/>
    <property type="match status" value="1"/>
</dbReference>
<reference evidence="2" key="1">
    <citation type="journal article" date="2022" name="G3 (Bethesda)">
        <title>High quality genome of the basidiomycete yeast Dioszegia hungarica PDD-24b-2 isolated from cloud water.</title>
        <authorList>
            <person name="Jarrige D."/>
            <person name="Haridas S."/>
            <person name="Bleykasten-Grosshans C."/>
            <person name="Joly M."/>
            <person name="Nadalig T."/>
            <person name="Sancelme M."/>
            <person name="Vuilleumier S."/>
            <person name="Grigoriev I.V."/>
            <person name="Amato P."/>
            <person name="Bringel F."/>
        </authorList>
    </citation>
    <scope>NUCLEOTIDE SEQUENCE</scope>
    <source>
        <strain evidence="2">PDD-24b-2</strain>
    </source>
</reference>
<name>A0AA38LUR9_9TREE</name>
<accession>A0AA38LUR9</accession>
<dbReference type="PANTHER" id="PTHR48049">
    <property type="entry name" value="GLYCOSYLTRANSFERASE"/>
    <property type="match status" value="1"/>
</dbReference>
<proteinExistence type="predicted"/>
<dbReference type="InterPro" id="IPR050481">
    <property type="entry name" value="UDP-glycosyltransf_plant"/>
</dbReference>
<sequence>MTLTRSPTRRTQPAHILVIPYEAWGHVRPLLHLTIQLLTLHPNLHVSLLLSPSVAPRVSKELASSAHAHTRTAKGTILDRLQQIQVKTNDAKDNAGAEGGNIAQDMGGKAAAYGGALAGYMVALYGDRLGEGVGLENKFREIRPTCIIYDMFQSFVPEVVRETAAQLNGKMGDLALFGYFPCGPTATYHHFARDEDGGFLDKLNQTITEAEEKGEDPIPIIAPTPLGDRGILKKLPGLPEMTDFELHPGAGASPCPPELAIGIAKTHNAAWAPNQTGILATNVCEMELEAKEVLEEYMGRPFISLGFQYSEEIWNGEIAPPAEGDADGVATMAFLDIMLERRGERSVIFVSFGSTWFPVARPDIVHNLLDTLLSTSTPFVFAYATELFDVPQDLIDKVKDAEFGLAVKIAPQVQVLNHPAVGFFVSHAGANSLAESVLAGVPLVTIGFAADQGEHAAILKKYNAGIDLKQVKCFDGPGTPPKVLYDGTEFLGTEEAMKEEMVEMWAALKGDLGKGLYQGMAALRELCYKSCHEGGASRQAMLDLAEYW</sequence>
<dbReference type="GeneID" id="77731679"/>
<dbReference type="RefSeq" id="XP_052947379.1">
    <property type="nucleotide sequence ID" value="XM_053092474.1"/>
</dbReference>
<protein>
    <recommendedName>
        <fullName evidence="4">UDP-Glycosyltransferase/glycogen phosphorylase</fullName>
    </recommendedName>
</protein>
<evidence type="ECO:0000313" key="2">
    <source>
        <dbReference type="EMBL" id="KAI9637602.1"/>
    </source>
</evidence>
<keyword evidence="1" id="KW-0808">Transferase</keyword>
<dbReference type="AlphaFoldDB" id="A0AA38LUR9"/>
<comment type="caution">
    <text evidence="2">The sequence shown here is derived from an EMBL/GenBank/DDBJ whole genome shotgun (WGS) entry which is preliminary data.</text>
</comment>
<dbReference type="Proteomes" id="UP001164286">
    <property type="component" value="Unassembled WGS sequence"/>
</dbReference>
<dbReference type="InterPro" id="IPR002213">
    <property type="entry name" value="UDP_glucos_trans"/>
</dbReference>
<evidence type="ECO:0008006" key="4">
    <source>
        <dbReference type="Google" id="ProtNLM"/>
    </source>
</evidence>
<dbReference type="PANTHER" id="PTHR48049:SF132">
    <property type="entry name" value="GLYCOSYLTRANSFERASE"/>
    <property type="match status" value="1"/>
</dbReference>
<evidence type="ECO:0000256" key="1">
    <source>
        <dbReference type="ARBA" id="ARBA00022679"/>
    </source>
</evidence>
<dbReference type="GO" id="GO:0035251">
    <property type="term" value="F:UDP-glucosyltransferase activity"/>
    <property type="evidence" value="ECO:0007669"/>
    <property type="project" value="InterPro"/>
</dbReference>
<dbReference type="SUPFAM" id="SSF53756">
    <property type="entry name" value="UDP-Glycosyltransferase/glycogen phosphorylase"/>
    <property type="match status" value="1"/>
</dbReference>
<dbReference type="CDD" id="cd03784">
    <property type="entry name" value="GT1_Gtf-like"/>
    <property type="match status" value="1"/>
</dbReference>